<dbReference type="Gene3D" id="1.10.510.10">
    <property type="entry name" value="Transferase(Phosphotransferase) domain 1"/>
    <property type="match status" value="1"/>
</dbReference>
<comment type="subcellular location">
    <subcellularLocation>
        <location evidence="1">Cell membrane</location>
        <topology evidence="1">Single-pass type I membrane protein</topology>
    </subcellularLocation>
</comment>
<feature type="compositionally biased region" description="Polar residues" evidence="20">
    <location>
        <begin position="715"/>
        <end position="730"/>
    </location>
</feature>
<feature type="domain" description="Apple" evidence="23">
    <location>
        <begin position="403"/>
        <end position="489"/>
    </location>
</feature>
<dbReference type="CDD" id="cd01098">
    <property type="entry name" value="PAN_AP_plant"/>
    <property type="match status" value="1"/>
</dbReference>
<comment type="similarity">
    <text evidence="19">Belongs to the protein kinase superfamily. Ser/Thr protein kinase family.</text>
</comment>
<evidence type="ECO:0000256" key="8">
    <source>
        <dbReference type="ARBA" id="ARBA00022734"/>
    </source>
</evidence>
<keyword evidence="5 19" id="KW-0808">Transferase</keyword>
<evidence type="ECO:0000256" key="12">
    <source>
        <dbReference type="ARBA" id="ARBA00022989"/>
    </source>
</evidence>
<evidence type="ECO:0000256" key="21">
    <source>
        <dbReference type="SAM" id="Phobius"/>
    </source>
</evidence>
<keyword evidence="12 21" id="KW-1133">Transmembrane helix</keyword>
<evidence type="ECO:0000256" key="13">
    <source>
        <dbReference type="ARBA" id="ARBA00023136"/>
    </source>
</evidence>
<dbReference type="InterPro" id="IPR001245">
    <property type="entry name" value="Ser-Thr/Tyr_kinase_cat_dom"/>
</dbReference>
<sequence length="737" mass="81058">MVGARGKPFCSAGIPVLLMGRVTNFGKSQHDIASKSTAMSTGNGECTGMQQRVSGLLAQSASLKATRRRGEPTGNNIAQLEFQISFAAGKISENQSLSGDQTISSEKGAFVLGFFEPGNSSSSYIAIWYNTVSEPSVVWVANRDKPVSDKYSSQLRVSDGNLALFNESNILIWSTYLNPTNSSSLEAVLLDDGNLVLRDGPSSSDPPLWQSFDHPTHTWLPGCKLGLNKITGKSTRLTSWKSKEDPAPGPYSFARDPNGTTQLFILWNTKPMWTSGTWNGQIFSLLREMMLNNVINFSYVDNKNESYFVYSLYNSSIISRIVMDFGGRIQFTSWSKSAKQWNLSWEQPRDPCESYAYCGAFGTCNMKSQHPCHCLSGFHPKSEQEWSSEVYNDGCARKTILQCGNSSLVNGKSDQFLASPSMVLPANSQLWALAMKNAQECESTCLNNCSCTAYAYNANHCSFWYGDLLNLRQLEDGDPYGETLYVRLAASEFSSSKNKERVIAVVVSSVITLILLGLVLSIILRRTRMRKTEKVSGSASEIKNTIAAGGGQDNTQLVLFSFKTILAATSNFSEAKKLGEGGFGPFISGYMSPEYANSGKFSEKSDVFSYGVFLLEMVSGRRNTSFHRSGLSFTLLSWAWELWKEGKEAELIDPSMKDTCGPEEAVKRIQVGLLCVQEDPIDRPTMSSVVLMLSSDTQTLPPPKEPAFHTRRTLEGSSPGPNACSNNEMTISFPEGR</sequence>
<evidence type="ECO:0000256" key="3">
    <source>
        <dbReference type="ARBA" id="ARBA00022527"/>
    </source>
</evidence>
<dbReference type="SUPFAM" id="SSF51110">
    <property type="entry name" value="alpha-D-mannose-specific plant lectins"/>
    <property type="match status" value="1"/>
</dbReference>
<dbReference type="GO" id="GO:0004674">
    <property type="term" value="F:protein serine/threonine kinase activity"/>
    <property type="evidence" value="ECO:0007669"/>
    <property type="project" value="UniProtKB-KW"/>
</dbReference>
<keyword evidence="14" id="KW-1015">Disulfide bond</keyword>
<name>A0A6A6MBZ4_HEVBR</name>
<keyword evidence="4" id="KW-0597">Phosphoprotein</keyword>
<dbReference type="InterPro" id="IPR001480">
    <property type="entry name" value="Bulb-type_lectin_dom"/>
</dbReference>
<dbReference type="Proteomes" id="UP000467840">
    <property type="component" value="Chromosome 14"/>
</dbReference>
<evidence type="ECO:0000256" key="5">
    <source>
        <dbReference type="ARBA" id="ARBA00022679"/>
    </source>
</evidence>
<evidence type="ECO:0000256" key="19">
    <source>
        <dbReference type="PIRNR" id="PIRNR000641"/>
    </source>
</evidence>
<comment type="caution">
    <text evidence="24">The sequence shown here is derived from an EMBL/GenBank/DDBJ whole genome shotgun (WGS) entry which is preliminary data.</text>
</comment>
<feature type="region of interest" description="Disordered" evidence="20">
    <location>
        <begin position="696"/>
        <end position="737"/>
    </location>
</feature>
<organism evidence="24 25">
    <name type="scientific">Hevea brasiliensis</name>
    <name type="common">Para rubber tree</name>
    <name type="synonym">Siphonia brasiliensis</name>
    <dbReference type="NCBI Taxonomy" id="3981"/>
    <lineage>
        <taxon>Eukaryota</taxon>
        <taxon>Viridiplantae</taxon>
        <taxon>Streptophyta</taxon>
        <taxon>Embryophyta</taxon>
        <taxon>Tracheophyta</taxon>
        <taxon>Spermatophyta</taxon>
        <taxon>Magnoliopsida</taxon>
        <taxon>eudicotyledons</taxon>
        <taxon>Gunneridae</taxon>
        <taxon>Pentapetalae</taxon>
        <taxon>rosids</taxon>
        <taxon>fabids</taxon>
        <taxon>Malpighiales</taxon>
        <taxon>Euphorbiaceae</taxon>
        <taxon>Crotonoideae</taxon>
        <taxon>Micrandreae</taxon>
        <taxon>Hevea</taxon>
    </lineage>
</organism>
<keyword evidence="16" id="KW-0325">Glycoprotein</keyword>
<evidence type="ECO:0000256" key="9">
    <source>
        <dbReference type="ARBA" id="ARBA00022741"/>
    </source>
</evidence>
<evidence type="ECO:0000256" key="14">
    <source>
        <dbReference type="ARBA" id="ARBA00023157"/>
    </source>
</evidence>
<evidence type="ECO:0000256" key="6">
    <source>
        <dbReference type="ARBA" id="ARBA00022692"/>
    </source>
</evidence>
<keyword evidence="2" id="KW-1003">Cell membrane</keyword>
<dbReference type="Pfam" id="PF00954">
    <property type="entry name" value="S_locus_glycop"/>
    <property type="match status" value="1"/>
</dbReference>
<dbReference type="PANTHER" id="PTHR32444:SF247">
    <property type="entry name" value="OS01G0958200 PROTEIN"/>
    <property type="match status" value="1"/>
</dbReference>
<dbReference type="PANTHER" id="PTHR32444">
    <property type="entry name" value="BULB-TYPE LECTIN DOMAIN-CONTAINING PROTEIN"/>
    <property type="match status" value="1"/>
</dbReference>
<dbReference type="InterPro" id="IPR024171">
    <property type="entry name" value="SRK-like_kinase"/>
</dbReference>
<evidence type="ECO:0000256" key="1">
    <source>
        <dbReference type="ARBA" id="ARBA00004251"/>
    </source>
</evidence>
<proteinExistence type="inferred from homology"/>
<keyword evidence="10 19" id="KW-0418">Kinase</keyword>
<dbReference type="Gene3D" id="2.90.10.10">
    <property type="entry name" value="Bulb-type lectin domain"/>
    <property type="match status" value="1"/>
</dbReference>
<keyword evidence="8" id="KW-0430">Lectin</keyword>
<dbReference type="InterPro" id="IPR000858">
    <property type="entry name" value="S_locus_glycoprot_dom"/>
</dbReference>
<dbReference type="FunFam" id="2.90.10.10:FF:000009">
    <property type="entry name" value="Receptor-like serine/threonine-protein kinase SD1-8"/>
    <property type="match status" value="1"/>
</dbReference>
<keyword evidence="3 19" id="KW-0723">Serine/threonine-protein kinase</keyword>
<feature type="domain" description="Bulb-type lectin" evidence="22">
    <location>
        <begin position="88"/>
        <end position="210"/>
    </location>
</feature>
<keyword evidence="25" id="KW-1185">Reference proteome</keyword>
<dbReference type="EMBL" id="JAAGAX010000006">
    <property type="protein sequence ID" value="KAF2311222.1"/>
    <property type="molecule type" value="Genomic_DNA"/>
</dbReference>
<dbReference type="EC" id="2.7.11.1" evidence="19"/>
<comment type="catalytic activity">
    <reaction evidence="18 19">
        <text>L-seryl-[protein] + ATP = O-phospho-L-seryl-[protein] + ADP + H(+)</text>
        <dbReference type="Rhea" id="RHEA:17989"/>
        <dbReference type="Rhea" id="RHEA-COMP:9863"/>
        <dbReference type="Rhea" id="RHEA-COMP:11604"/>
        <dbReference type="ChEBI" id="CHEBI:15378"/>
        <dbReference type="ChEBI" id="CHEBI:29999"/>
        <dbReference type="ChEBI" id="CHEBI:30616"/>
        <dbReference type="ChEBI" id="CHEBI:83421"/>
        <dbReference type="ChEBI" id="CHEBI:456216"/>
        <dbReference type="EC" id="2.7.11.1"/>
    </reaction>
</comment>
<dbReference type="InterPro" id="IPR036426">
    <property type="entry name" value="Bulb-type_lectin_dom_sf"/>
</dbReference>
<keyword evidence="13 21" id="KW-0472">Membrane</keyword>
<evidence type="ECO:0000259" key="23">
    <source>
        <dbReference type="PROSITE" id="PS50948"/>
    </source>
</evidence>
<gene>
    <name evidence="24" type="ORF">GH714_021011</name>
</gene>
<evidence type="ECO:0000256" key="15">
    <source>
        <dbReference type="ARBA" id="ARBA00023170"/>
    </source>
</evidence>
<dbReference type="SMART" id="SM00473">
    <property type="entry name" value="PAN_AP"/>
    <property type="match status" value="1"/>
</dbReference>
<evidence type="ECO:0000256" key="2">
    <source>
        <dbReference type="ARBA" id="ARBA00022475"/>
    </source>
</evidence>
<dbReference type="CDD" id="cd00028">
    <property type="entry name" value="B_lectin"/>
    <property type="match status" value="1"/>
</dbReference>
<keyword evidence="9 19" id="KW-0547">Nucleotide-binding</keyword>
<dbReference type="GO" id="GO:0005524">
    <property type="term" value="F:ATP binding"/>
    <property type="evidence" value="ECO:0007669"/>
    <property type="project" value="UniProtKB-KW"/>
</dbReference>
<dbReference type="Pfam" id="PF07714">
    <property type="entry name" value="PK_Tyr_Ser-Thr"/>
    <property type="match status" value="1"/>
</dbReference>
<evidence type="ECO:0000256" key="7">
    <source>
        <dbReference type="ARBA" id="ARBA00022729"/>
    </source>
</evidence>
<evidence type="ECO:0000256" key="11">
    <source>
        <dbReference type="ARBA" id="ARBA00022840"/>
    </source>
</evidence>
<dbReference type="InterPro" id="IPR003609">
    <property type="entry name" value="Pan_app"/>
</dbReference>
<keyword evidence="7" id="KW-0732">Signal</keyword>
<accession>A0A6A6MBZ4</accession>
<dbReference type="PIRSF" id="PIRSF000641">
    <property type="entry name" value="SRK"/>
    <property type="match status" value="1"/>
</dbReference>
<dbReference type="GO" id="GO:0030246">
    <property type="term" value="F:carbohydrate binding"/>
    <property type="evidence" value="ECO:0007669"/>
    <property type="project" value="UniProtKB-KW"/>
</dbReference>
<dbReference type="PROSITE" id="PS50948">
    <property type="entry name" value="PAN"/>
    <property type="match status" value="1"/>
</dbReference>
<feature type="transmembrane region" description="Helical" evidence="21">
    <location>
        <begin position="502"/>
        <end position="524"/>
    </location>
</feature>
<keyword evidence="11 19" id="KW-0067">ATP-binding</keyword>
<dbReference type="GO" id="GO:0048544">
    <property type="term" value="P:recognition of pollen"/>
    <property type="evidence" value="ECO:0007669"/>
    <property type="project" value="InterPro"/>
</dbReference>
<dbReference type="Pfam" id="PF01453">
    <property type="entry name" value="B_lectin"/>
    <property type="match status" value="1"/>
</dbReference>
<protein>
    <recommendedName>
        <fullName evidence="19">Receptor-like serine/threonine-protein kinase</fullName>
        <ecNumber evidence="19">2.7.11.1</ecNumber>
    </recommendedName>
</protein>
<evidence type="ECO:0000256" key="16">
    <source>
        <dbReference type="ARBA" id="ARBA00023180"/>
    </source>
</evidence>
<evidence type="ECO:0000256" key="20">
    <source>
        <dbReference type="SAM" id="MobiDB-lite"/>
    </source>
</evidence>
<evidence type="ECO:0000313" key="25">
    <source>
        <dbReference type="Proteomes" id="UP000467840"/>
    </source>
</evidence>
<evidence type="ECO:0000259" key="22">
    <source>
        <dbReference type="PROSITE" id="PS50927"/>
    </source>
</evidence>
<dbReference type="SUPFAM" id="SSF56112">
    <property type="entry name" value="Protein kinase-like (PK-like)"/>
    <property type="match status" value="1"/>
</dbReference>
<evidence type="ECO:0000256" key="17">
    <source>
        <dbReference type="ARBA" id="ARBA00047899"/>
    </source>
</evidence>
<comment type="catalytic activity">
    <reaction evidence="17 19">
        <text>L-threonyl-[protein] + ATP = O-phospho-L-threonyl-[protein] + ADP + H(+)</text>
        <dbReference type="Rhea" id="RHEA:46608"/>
        <dbReference type="Rhea" id="RHEA-COMP:11060"/>
        <dbReference type="Rhea" id="RHEA-COMP:11605"/>
        <dbReference type="ChEBI" id="CHEBI:15378"/>
        <dbReference type="ChEBI" id="CHEBI:30013"/>
        <dbReference type="ChEBI" id="CHEBI:30616"/>
        <dbReference type="ChEBI" id="CHEBI:61977"/>
        <dbReference type="ChEBI" id="CHEBI:456216"/>
        <dbReference type="EC" id="2.7.11.1"/>
    </reaction>
</comment>
<dbReference type="GO" id="GO:0005886">
    <property type="term" value="C:plasma membrane"/>
    <property type="evidence" value="ECO:0007669"/>
    <property type="project" value="UniProtKB-SubCell"/>
</dbReference>
<evidence type="ECO:0000256" key="18">
    <source>
        <dbReference type="ARBA" id="ARBA00048679"/>
    </source>
</evidence>
<dbReference type="PROSITE" id="PS50927">
    <property type="entry name" value="BULB_LECTIN"/>
    <property type="match status" value="1"/>
</dbReference>
<evidence type="ECO:0000313" key="24">
    <source>
        <dbReference type="EMBL" id="KAF2311222.1"/>
    </source>
</evidence>
<reference evidence="24 25" key="1">
    <citation type="journal article" date="2020" name="Mol. Plant">
        <title>The Chromosome-Based Rubber Tree Genome Provides New Insights into Spurge Genome Evolution and Rubber Biosynthesis.</title>
        <authorList>
            <person name="Liu J."/>
            <person name="Shi C."/>
            <person name="Shi C.C."/>
            <person name="Li W."/>
            <person name="Zhang Q.J."/>
            <person name="Zhang Y."/>
            <person name="Li K."/>
            <person name="Lu H.F."/>
            <person name="Shi C."/>
            <person name="Zhu S.T."/>
            <person name="Xiao Z.Y."/>
            <person name="Nan H."/>
            <person name="Yue Y."/>
            <person name="Zhu X.G."/>
            <person name="Wu Y."/>
            <person name="Hong X.N."/>
            <person name="Fan G.Y."/>
            <person name="Tong Y."/>
            <person name="Zhang D."/>
            <person name="Mao C.L."/>
            <person name="Liu Y.L."/>
            <person name="Hao S.J."/>
            <person name="Liu W.Q."/>
            <person name="Lv M.Q."/>
            <person name="Zhang H.B."/>
            <person name="Liu Y."/>
            <person name="Hu-Tang G.R."/>
            <person name="Wang J.P."/>
            <person name="Wang J.H."/>
            <person name="Sun Y.H."/>
            <person name="Ni S.B."/>
            <person name="Chen W.B."/>
            <person name="Zhang X.C."/>
            <person name="Jiao Y.N."/>
            <person name="Eichler E.E."/>
            <person name="Li G.H."/>
            <person name="Liu X."/>
            <person name="Gao L.Z."/>
        </authorList>
    </citation>
    <scope>NUCLEOTIDE SEQUENCE [LARGE SCALE GENOMIC DNA]</scope>
    <source>
        <strain evidence="25">cv. GT1</strain>
        <tissue evidence="24">Leaf</tissue>
    </source>
</reference>
<evidence type="ECO:0000256" key="4">
    <source>
        <dbReference type="ARBA" id="ARBA00022553"/>
    </source>
</evidence>
<keyword evidence="6 21" id="KW-0812">Transmembrane</keyword>
<dbReference type="Pfam" id="PF08276">
    <property type="entry name" value="PAN_2"/>
    <property type="match status" value="1"/>
</dbReference>
<evidence type="ECO:0000256" key="10">
    <source>
        <dbReference type="ARBA" id="ARBA00022777"/>
    </source>
</evidence>
<keyword evidence="15" id="KW-0675">Receptor</keyword>
<dbReference type="SMART" id="SM00108">
    <property type="entry name" value="B_lectin"/>
    <property type="match status" value="1"/>
</dbReference>
<dbReference type="InterPro" id="IPR011009">
    <property type="entry name" value="Kinase-like_dom_sf"/>
</dbReference>
<dbReference type="AlphaFoldDB" id="A0A6A6MBZ4"/>